<evidence type="ECO:0000313" key="2">
    <source>
        <dbReference type="Proteomes" id="UP001160334"/>
    </source>
</evidence>
<dbReference type="Proteomes" id="UP001160334">
    <property type="component" value="Unassembled WGS sequence"/>
</dbReference>
<gene>
    <name evidence="1" type="ORF">M2280_004115</name>
</gene>
<accession>A0ABT6MEZ6</accession>
<organism evidence="1 2">
    <name type="scientific">Prescottella agglutinans</name>
    <dbReference type="NCBI Taxonomy" id="1644129"/>
    <lineage>
        <taxon>Bacteria</taxon>
        <taxon>Bacillati</taxon>
        <taxon>Actinomycetota</taxon>
        <taxon>Actinomycetes</taxon>
        <taxon>Mycobacteriales</taxon>
        <taxon>Nocardiaceae</taxon>
        <taxon>Prescottella</taxon>
    </lineage>
</organism>
<dbReference type="EMBL" id="JARXVC010000011">
    <property type="protein sequence ID" value="MDH6282878.1"/>
    <property type="molecule type" value="Genomic_DNA"/>
</dbReference>
<proteinExistence type="predicted"/>
<keyword evidence="2" id="KW-1185">Reference proteome</keyword>
<reference evidence="1 2" key="1">
    <citation type="submission" date="2023-04" db="EMBL/GenBank/DDBJ databases">
        <title>Forest soil microbial communities from Buena Vista Peninsula, Colon Province, Panama.</title>
        <authorList>
            <person name="Bouskill N."/>
        </authorList>
    </citation>
    <scope>NUCLEOTIDE SEQUENCE [LARGE SCALE GENOMIC DNA]</scope>
    <source>
        <strain evidence="1 2">CFH S0262</strain>
    </source>
</reference>
<comment type="caution">
    <text evidence="1">The sequence shown here is derived from an EMBL/GenBank/DDBJ whole genome shotgun (WGS) entry which is preliminary data.</text>
</comment>
<name>A0ABT6MEZ6_9NOCA</name>
<protein>
    <submittedName>
        <fullName evidence="1">Uncharacterized protein</fullName>
    </submittedName>
</protein>
<evidence type="ECO:0000313" key="1">
    <source>
        <dbReference type="EMBL" id="MDH6282878.1"/>
    </source>
</evidence>
<sequence>MWETTSEGSPISPVFAEREGLIEFLMSDRYYGFGTKPTPLTREQAEAFAGAGHSVGSFAMVDGRIIPGDQAVAEC</sequence>